<gene>
    <name evidence="1" type="ORF">MRSR164_03340</name>
</gene>
<dbReference type="Gene3D" id="3.40.50.2300">
    <property type="match status" value="1"/>
</dbReference>
<accession>A0ABU7T5N5</accession>
<comment type="caution">
    <text evidence="1">The sequence shown here is derived from an EMBL/GenBank/DDBJ whole genome shotgun (WGS) entry which is preliminary data.</text>
</comment>
<organism evidence="1 2">
    <name type="scientific">Methylobacterium radiotolerans</name>
    <dbReference type="NCBI Taxonomy" id="31998"/>
    <lineage>
        <taxon>Bacteria</taxon>
        <taxon>Pseudomonadati</taxon>
        <taxon>Pseudomonadota</taxon>
        <taxon>Alphaproteobacteria</taxon>
        <taxon>Hyphomicrobiales</taxon>
        <taxon>Methylobacteriaceae</taxon>
        <taxon>Methylobacterium</taxon>
    </lineage>
</organism>
<evidence type="ECO:0000313" key="1">
    <source>
        <dbReference type="EMBL" id="MEE7455871.1"/>
    </source>
</evidence>
<dbReference type="SUPFAM" id="SSF52172">
    <property type="entry name" value="CheY-like"/>
    <property type="match status" value="1"/>
</dbReference>
<dbReference type="Proteomes" id="UP001349262">
    <property type="component" value="Unassembled WGS sequence"/>
</dbReference>
<dbReference type="EMBL" id="MLBY01000002">
    <property type="protein sequence ID" value="MEE7455871.1"/>
    <property type="molecule type" value="Genomic_DNA"/>
</dbReference>
<dbReference type="InterPro" id="IPR011006">
    <property type="entry name" value="CheY-like_superfamily"/>
</dbReference>
<reference evidence="1 2" key="1">
    <citation type="journal article" date="2012" name="Genet. Mol. Biol.">
        <title>Analysis of 16S rRNA and mxaF genes revealing insights into Methylobacterium niche-specific plant association.</title>
        <authorList>
            <person name="Dourado M.N."/>
            <person name="Andreote F.D."/>
            <person name="Dini-Andreote F."/>
            <person name="Conti R."/>
            <person name="Araujo J.M."/>
            <person name="Araujo W.L."/>
        </authorList>
    </citation>
    <scope>NUCLEOTIDE SEQUENCE [LARGE SCALE GENOMIC DNA]</scope>
    <source>
        <strain evidence="1 2">SR1.6/4</strain>
    </source>
</reference>
<keyword evidence="2" id="KW-1185">Reference proteome</keyword>
<proteinExistence type="predicted"/>
<sequence length="74" mass="8017">MPTSTSPKPSSALVVDDDALIRRDALAILEDGGFETLVAVHADAAAGLLHDRHPHLCLLFTDVLSEAKRPFRRV</sequence>
<evidence type="ECO:0000313" key="2">
    <source>
        <dbReference type="Proteomes" id="UP001349262"/>
    </source>
</evidence>
<protein>
    <recommendedName>
        <fullName evidence="3">Response regulator</fullName>
    </recommendedName>
</protein>
<name>A0ABU7T5N5_9HYPH</name>
<evidence type="ECO:0008006" key="3">
    <source>
        <dbReference type="Google" id="ProtNLM"/>
    </source>
</evidence>